<evidence type="ECO:0000313" key="3">
    <source>
        <dbReference type="Proteomes" id="UP001152607"/>
    </source>
</evidence>
<dbReference type="AlphaFoldDB" id="A0A9W4UQ54"/>
<keyword evidence="3" id="KW-1185">Reference proteome</keyword>
<feature type="region of interest" description="Disordered" evidence="1">
    <location>
        <begin position="1"/>
        <end position="26"/>
    </location>
</feature>
<dbReference type="EMBL" id="CAOQHR010000009">
    <property type="protein sequence ID" value="CAI6339819.1"/>
    <property type="molecule type" value="Genomic_DNA"/>
</dbReference>
<sequence>MFPRTSSIGNPTHSRTQQESGKRWQWSRQERIRASGYRGNLSCKPRANQGRTIDTRGTHIHKSVRLYHVYTTHLVDTGQVSEGPPTATGRINNPSRSPCLGHVSSDRHRSRVPPSPLLHAWFSDFRDNGCRASRLNHLMNHDALRDASSYAVETFWQAFSVHPTSVVRGR</sequence>
<evidence type="ECO:0000313" key="2">
    <source>
        <dbReference type="EMBL" id="CAI6339819.1"/>
    </source>
</evidence>
<proteinExistence type="predicted"/>
<organism evidence="2 3">
    <name type="scientific">Periconia digitata</name>
    <dbReference type="NCBI Taxonomy" id="1303443"/>
    <lineage>
        <taxon>Eukaryota</taxon>
        <taxon>Fungi</taxon>
        <taxon>Dikarya</taxon>
        <taxon>Ascomycota</taxon>
        <taxon>Pezizomycotina</taxon>
        <taxon>Dothideomycetes</taxon>
        <taxon>Pleosporomycetidae</taxon>
        <taxon>Pleosporales</taxon>
        <taxon>Massarineae</taxon>
        <taxon>Periconiaceae</taxon>
        <taxon>Periconia</taxon>
    </lineage>
</organism>
<gene>
    <name evidence="2" type="ORF">PDIGIT_LOCUS12983</name>
</gene>
<protein>
    <submittedName>
        <fullName evidence="2">Uncharacterized protein</fullName>
    </submittedName>
</protein>
<reference evidence="2" key="1">
    <citation type="submission" date="2023-01" db="EMBL/GenBank/DDBJ databases">
        <authorList>
            <person name="Van Ghelder C."/>
            <person name="Rancurel C."/>
        </authorList>
    </citation>
    <scope>NUCLEOTIDE SEQUENCE</scope>
    <source>
        <strain evidence="2">CNCM I-4278</strain>
    </source>
</reference>
<accession>A0A9W4UQ54</accession>
<evidence type="ECO:0000256" key="1">
    <source>
        <dbReference type="SAM" id="MobiDB-lite"/>
    </source>
</evidence>
<dbReference type="Proteomes" id="UP001152607">
    <property type="component" value="Unassembled WGS sequence"/>
</dbReference>
<comment type="caution">
    <text evidence="2">The sequence shown here is derived from an EMBL/GenBank/DDBJ whole genome shotgun (WGS) entry which is preliminary data.</text>
</comment>
<name>A0A9W4UQ54_9PLEO</name>
<feature type="compositionally biased region" description="Polar residues" evidence="1">
    <location>
        <begin position="1"/>
        <end position="19"/>
    </location>
</feature>